<keyword evidence="5 9" id="KW-0274">FAD</keyword>
<dbReference type="GO" id="GO:0050660">
    <property type="term" value="F:flavin adenine dinucleotide binding"/>
    <property type="evidence" value="ECO:0007669"/>
    <property type="project" value="InterPro"/>
</dbReference>
<evidence type="ECO:0000313" key="14">
    <source>
        <dbReference type="Proteomes" id="UP000027265"/>
    </source>
</evidence>
<dbReference type="Proteomes" id="UP000027265">
    <property type="component" value="Unassembled WGS sequence"/>
</dbReference>
<evidence type="ECO:0000256" key="1">
    <source>
        <dbReference type="ARBA" id="ARBA00001974"/>
    </source>
</evidence>
<evidence type="ECO:0000259" key="11">
    <source>
        <dbReference type="PROSITE" id="PS00623"/>
    </source>
</evidence>
<dbReference type="OrthoDB" id="269227at2759"/>
<dbReference type="PANTHER" id="PTHR11552:SF201">
    <property type="entry name" value="GLUCOSE-METHANOL-CHOLINE OXIDOREDUCTASE N-TERMINAL DOMAIN-CONTAINING PROTEIN"/>
    <property type="match status" value="1"/>
</dbReference>
<proteinExistence type="inferred from homology"/>
<feature type="domain" description="Glucose-methanol-choline oxidoreductase N-terminal" evidence="12">
    <location>
        <begin position="288"/>
        <end position="302"/>
    </location>
</feature>
<dbReference type="HOGENOM" id="CLU_002865_6_0_1"/>
<evidence type="ECO:0000256" key="4">
    <source>
        <dbReference type="ARBA" id="ARBA00022729"/>
    </source>
</evidence>
<dbReference type="InterPro" id="IPR007867">
    <property type="entry name" value="GMC_OxRtase_C"/>
</dbReference>
<feature type="active site" description="Proton acceptor" evidence="8">
    <location>
        <position position="611"/>
    </location>
</feature>
<dbReference type="PANTHER" id="PTHR11552">
    <property type="entry name" value="GLUCOSE-METHANOL-CHOLINE GMC OXIDOREDUCTASE"/>
    <property type="match status" value="1"/>
</dbReference>
<feature type="binding site" evidence="9">
    <location>
        <position position="246"/>
    </location>
    <ligand>
        <name>FAD</name>
        <dbReference type="ChEBI" id="CHEBI:57692"/>
    </ligand>
</feature>
<keyword evidence="4" id="KW-0732">Signal</keyword>
<organism evidence="13 14">
    <name type="scientific">Jaapia argillacea MUCL 33604</name>
    <dbReference type="NCBI Taxonomy" id="933084"/>
    <lineage>
        <taxon>Eukaryota</taxon>
        <taxon>Fungi</taxon>
        <taxon>Dikarya</taxon>
        <taxon>Basidiomycota</taxon>
        <taxon>Agaricomycotina</taxon>
        <taxon>Agaricomycetes</taxon>
        <taxon>Agaricomycetidae</taxon>
        <taxon>Jaapiales</taxon>
        <taxon>Jaapiaceae</taxon>
        <taxon>Jaapia</taxon>
    </lineage>
</organism>
<dbReference type="PIRSF" id="PIRSF000137">
    <property type="entry name" value="Alcohol_oxidase"/>
    <property type="match status" value="1"/>
</dbReference>
<comment type="similarity">
    <text evidence="2 10">Belongs to the GMC oxidoreductase family.</text>
</comment>
<dbReference type="STRING" id="933084.A0A067PML0"/>
<keyword evidence="7" id="KW-0325">Glycoprotein</keyword>
<dbReference type="Gene3D" id="3.50.50.60">
    <property type="entry name" value="FAD/NAD(P)-binding domain"/>
    <property type="match status" value="1"/>
</dbReference>
<dbReference type="Pfam" id="PF00732">
    <property type="entry name" value="GMC_oxred_N"/>
    <property type="match status" value="1"/>
</dbReference>
<evidence type="ECO:0000256" key="8">
    <source>
        <dbReference type="PIRSR" id="PIRSR000137-1"/>
    </source>
</evidence>
<dbReference type="GO" id="GO:0016614">
    <property type="term" value="F:oxidoreductase activity, acting on CH-OH group of donors"/>
    <property type="evidence" value="ECO:0007669"/>
    <property type="project" value="InterPro"/>
</dbReference>
<comment type="cofactor">
    <cofactor evidence="1 9">
        <name>FAD</name>
        <dbReference type="ChEBI" id="CHEBI:57692"/>
    </cofactor>
</comment>
<dbReference type="InterPro" id="IPR036188">
    <property type="entry name" value="FAD/NAD-bd_sf"/>
</dbReference>
<dbReference type="SUPFAM" id="SSF51905">
    <property type="entry name" value="FAD/NAD(P)-binding domain"/>
    <property type="match status" value="1"/>
</dbReference>
<evidence type="ECO:0000259" key="12">
    <source>
        <dbReference type="PROSITE" id="PS00624"/>
    </source>
</evidence>
<dbReference type="InterPro" id="IPR012132">
    <property type="entry name" value="GMC_OxRdtase"/>
</dbReference>
<reference evidence="14" key="1">
    <citation type="journal article" date="2014" name="Proc. Natl. Acad. Sci. U.S.A.">
        <title>Extensive sampling of basidiomycete genomes demonstrates inadequacy of the white-rot/brown-rot paradigm for wood decay fungi.</title>
        <authorList>
            <person name="Riley R."/>
            <person name="Salamov A.A."/>
            <person name="Brown D.W."/>
            <person name="Nagy L.G."/>
            <person name="Floudas D."/>
            <person name="Held B.W."/>
            <person name="Levasseur A."/>
            <person name="Lombard V."/>
            <person name="Morin E."/>
            <person name="Otillar R."/>
            <person name="Lindquist E.A."/>
            <person name="Sun H."/>
            <person name="LaButti K.M."/>
            <person name="Schmutz J."/>
            <person name="Jabbour D."/>
            <person name="Luo H."/>
            <person name="Baker S.E."/>
            <person name="Pisabarro A.G."/>
            <person name="Walton J.D."/>
            <person name="Blanchette R.A."/>
            <person name="Henrissat B."/>
            <person name="Martin F."/>
            <person name="Cullen D."/>
            <person name="Hibbett D.S."/>
            <person name="Grigoriev I.V."/>
        </authorList>
    </citation>
    <scope>NUCLEOTIDE SEQUENCE [LARGE SCALE GENOMIC DNA]</scope>
    <source>
        <strain evidence="14">MUCL 33604</strain>
    </source>
</reference>
<evidence type="ECO:0000256" key="3">
    <source>
        <dbReference type="ARBA" id="ARBA00022630"/>
    </source>
</evidence>
<dbReference type="AlphaFoldDB" id="A0A067PML0"/>
<accession>A0A067PML0</accession>
<keyword evidence="14" id="KW-1185">Reference proteome</keyword>
<keyword evidence="3 10" id="KW-0285">Flavoprotein</keyword>
<sequence length="631" mass="69089">MAETHLANLDEVVGKIFDYIIVGGGTAGLCLAARLTEAPETSVLVLEAGGANLNDPDLLRPASYGIHFGNAKYDWNFKTDPQLHCDGNQFIWPRGKGLGGSSAINFLNWTMPPSDEIDDWERLGNPGWNWVNHRRYIKRAEKFVYPPDDERTRNEMRRDDWSSGMEGPLLTSFPSKIPLSEFEVRRTFINLGIPVAPKPLDGDPTGVFFAPETLDPRNATRTYSTTAYYLPNASRPNLHVLVQSTVSKLVLSTDSDNGDLVAANGVEFVHKGIHCAINVGKEVLLCAGSLKSPQILELSGIGSRIVLEKLDISCIVDLPGVGENVQEHVFAGTSFELKDDDVVETLDVLRNPELAAQHMDLHASGEGAYNIGIVGFVFAPLNLLSASASSIHEAALSVYRTKRPEVTEAGGVAEGIKQQWKIQLERLEKGSPGCEFISIPGFFSRPNLPKDGKKYLSISVAMNHMFSRGTIHSISKDPTIDPAFDPHYFEEGIDMQTFVEAMKFLKNKVAKTSPFKDSIGIFSTSIFELIWVLFGGSFIAREVNPGPEVVSDEQIGDWLKNHLSTTFHTAGSCSMLPRDKGGVVDPQLKVYGTSNIRVVDLSVVPLHIATHTQSTVYGIAEQAADIIKGVI</sequence>
<name>A0A067PML0_9AGAM</name>
<keyword evidence="6" id="KW-0560">Oxidoreductase</keyword>
<gene>
    <name evidence="13" type="ORF">JAAARDRAFT_208813</name>
</gene>
<evidence type="ECO:0000256" key="7">
    <source>
        <dbReference type="ARBA" id="ARBA00023180"/>
    </source>
</evidence>
<dbReference type="PROSITE" id="PS00623">
    <property type="entry name" value="GMC_OXRED_1"/>
    <property type="match status" value="1"/>
</dbReference>
<dbReference type="Gene3D" id="3.30.560.10">
    <property type="entry name" value="Glucose Oxidase, domain 3"/>
    <property type="match status" value="1"/>
</dbReference>
<evidence type="ECO:0000256" key="5">
    <source>
        <dbReference type="ARBA" id="ARBA00022827"/>
    </source>
</evidence>
<evidence type="ECO:0000256" key="10">
    <source>
        <dbReference type="RuleBase" id="RU003968"/>
    </source>
</evidence>
<evidence type="ECO:0000313" key="13">
    <source>
        <dbReference type="EMBL" id="KDQ55045.1"/>
    </source>
</evidence>
<feature type="active site" description="Proton donor" evidence="8">
    <location>
        <position position="568"/>
    </location>
</feature>
<dbReference type="PROSITE" id="PS00624">
    <property type="entry name" value="GMC_OXRED_2"/>
    <property type="match status" value="1"/>
</dbReference>
<evidence type="ECO:0000256" key="6">
    <source>
        <dbReference type="ARBA" id="ARBA00023002"/>
    </source>
</evidence>
<evidence type="ECO:0000256" key="2">
    <source>
        <dbReference type="ARBA" id="ARBA00010790"/>
    </source>
</evidence>
<protein>
    <submittedName>
        <fullName evidence="13">GMC oxidoreductase</fullName>
    </submittedName>
</protein>
<dbReference type="EMBL" id="KL197726">
    <property type="protein sequence ID" value="KDQ55045.1"/>
    <property type="molecule type" value="Genomic_DNA"/>
</dbReference>
<dbReference type="Pfam" id="PF05199">
    <property type="entry name" value="GMC_oxred_C"/>
    <property type="match status" value="1"/>
</dbReference>
<dbReference type="SUPFAM" id="SSF54373">
    <property type="entry name" value="FAD-linked reductases, C-terminal domain"/>
    <property type="match status" value="1"/>
</dbReference>
<dbReference type="InParanoid" id="A0A067PML0"/>
<feature type="domain" description="Glucose-methanol-choline oxidoreductase N-terminal" evidence="11">
    <location>
        <begin position="95"/>
        <end position="118"/>
    </location>
</feature>
<dbReference type="InterPro" id="IPR000172">
    <property type="entry name" value="GMC_OxRdtase_N"/>
</dbReference>
<evidence type="ECO:0000256" key="9">
    <source>
        <dbReference type="PIRSR" id="PIRSR000137-2"/>
    </source>
</evidence>